<dbReference type="Pfam" id="PF03901">
    <property type="entry name" value="Glyco_transf_22"/>
    <property type="match status" value="1"/>
</dbReference>
<sequence>MENKESPWKLKYSIAVFLRLLIVLTSTSFIHPDEHFQNTEIAIDDVFKRSSQQTRTWEWDPLRFSDYTIGGGPVRSIVPVWMTSHLALYLLKFLNSWGLIGISTRSLIIFPRLILFFLSLFVDRLIFRLIRSPSLQLLHGFSLHSLLFVCRTFSNSLESILFTIVCLLSLSICHSKTRTSLPSVVIWTILNLFTVWVRVSYISFALPIVLIVGYTRLSRSFVFTVGFTGLLGMSILIWLDCLYFDRWPTIAPISLLLYNLDKKNLAEHGTHPRYLHLLVNGPIIFGPALWLTGWCQIWGRLRLSSPTIVKRLSFFSFLGLNCFFNIRNFAVVNSTTPGTSIPVTINFPSNGIMLTLDIKIKIFQIQEIVLVITVVLFGYLHQGGLQSALEVIPANTNIVLSYKTFDIPPSLITNAKVNKVENLRGATEERLIAMLCKTLSSSEGKLIILVAPRWAVSPPLENQFHLLFSSGIPHLDLDRLHEVFSAGPRRSGIGLYKIDEQNMKTSKMC</sequence>
<feature type="transmembrane region" description="Helical" evidence="11">
    <location>
        <begin position="312"/>
        <end position="330"/>
    </location>
</feature>
<evidence type="ECO:0000256" key="11">
    <source>
        <dbReference type="RuleBase" id="RU363075"/>
    </source>
</evidence>
<dbReference type="GO" id="GO:0006506">
    <property type="term" value="P:GPI anchor biosynthetic process"/>
    <property type="evidence" value="ECO:0007669"/>
    <property type="project" value="UniProtKB-KW"/>
</dbReference>
<comment type="caution">
    <text evidence="12">The sequence shown here is derived from an EMBL/GenBank/DDBJ whole genome shotgun (WGS) entry which is preliminary data.</text>
</comment>
<organism evidence="12 13">
    <name type="scientific">Puccinia striiformis</name>
    <dbReference type="NCBI Taxonomy" id="27350"/>
    <lineage>
        <taxon>Eukaryota</taxon>
        <taxon>Fungi</taxon>
        <taxon>Dikarya</taxon>
        <taxon>Basidiomycota</taxon>
        <taxon>Pucciniomycotina</taxon>
        <taxon>Pucciniomycetes</taxon>
        <taxon>Pucciniales</taxon>
        <taxon>Pucciniaceae</taxon>
        <taxon>Puccinia</taxon>
    </lineage>
</organism>
<dbReference type="InterPro" id="IPR005599">
    <property type="entry name" value="GPI_mannosylTrfase"/>
</dbReference>
<dbReference type="EMBL" id="PKSL01000027">
    <property type="protein sequence ID" value="POW13063.1"/>
    <property type="molecule type" value="Genomic_DNA"/>
</dbReference>
<keyword evidence="9 11" id="KW-0472">Membrane</keyword>
<evidence type="ECO:0000256" key="5">
    <source>
        <dbReference type="ARBA" id="ARBA00022679"/>
    </source>
</evidence>
<evidence type="ECO:0000256" key="10">
    <source>
        <dbReference type="ARBA" id="ARBA00038466"/>
    </source>
</evidence>
<dbReference type="GO" id="GO:0005789">
    <property type="term" value="C:endoplasmic reticulum membrane"/>
    <property type="evidence" value="ECO:0007669"/>
    <property type="project" value="UniProtKB-SubCell"/>
</dbReference>
<evidence type="ECO:0000256" key="4">
    <source>
        <dbReference type="ARBA" id="ARBA00022676"/>
    </source>
</evidence>
<proteinExistence type="inferred from homology"/>
<dbReference type="Proteomes" id="UP000239156">
    <property type="component" value="Unassembled WGS sequence"/>
</dbReference>
<feature type="transmembrane region" description="Helical" evidence="11">
    <location>
        <begin position="12"/>
        <end position="30"/>
    </location>
</feature>
<keyword evidence="8 11" id="KW-1133">Transmembrane helix</keyword>
<dbReference type="PANTHER" id="PTHR22760:SF3">
    <property type="entry name" value="GPI MANNOSYLTRANSFERASE 4"/>
    <property type="match status" value="1"/>
</dbReference>
<comment type="subcellular location">
    <subcellularLocation>
        <location evidence="1 11">Endoplasmic reticulum membrane</location>
        <topology evidence="1 11">Multi-pass membrane protein</topology>
    </subcellularLocation>
</comment>
<feature type="transmembrane region" description="Helical" evidence="11">
    <location>
        <begin position="184"/>
        <end position="214"/>
    </location>
</feature>
<evidence type="ECO:0000256" key="1">
    <source>
        <dbReference type="ARBA" id="ARBA00004477"/>
    </source>
</evidence>
<evidence type="ECO:0000256" key="8">
    <source>
        <dbReference type="ARBA" id="ARBA00022989"/>
    </source>
</evidence>
<keyword evidence="4 11" id="KW-0328">Glycosyltransferase</keyword>
<feature type="transmembrane region" description="Helical" evidence="11">
    <location>
        <begin position="274"/>
        <end position="291"/>
    </location>
</feature>
<keyword evidence="13" id="KW-1185">Reference proteome</keyword>
<evidence type="ECO:0000313" key="13">
    <source>
        <dbReference type="Proteomes" id="UP000239156"/>
    </source>
</evidence>
<evidence type="ECO:0000256" key="7">
    <source>
        <dbReference type="ARBA" id="ARBA00022824"/>
    </source>
</evidence>
<keyword evidence="5" id="KW-0808">Transferase</keyword>
<keyword evidence="7 11" id="KW-0256">Endoplasmic reticulum</keyword>
<keyword evidence="6 11" id="KW-0812">Transmembrane</keyword>
<evidence type="ECO:0000313" key="12">
    <source>
        <dbReference type="EMBL" id="POW13063.1"/>
    </source>
</evidence>
<feature type="transmembrane region" description="Helical" evidence="11">
    <location>
        <begin position="148"/>
        <end position="172"/>
    </location>
</feature>
<dbReference type="PANTHER" id="PTHR22760">
    <property type="entry name" value="GLYCOSYLTRANSFERASE"/>
    <property type="match status" value="1"/>
</dbReference>
<gene>
    <name evidence="12" type="ORF">PSTT_04012</name>
</gene>
<dbReference type="GO" id="GO:0000026">
    <property type="term" value="F:alpha-1,2-mannosyltransferase activity"/>
    <property type="evidence" value="ECO:0007669"/>
    <property type="project" value="TreeGrafter"/>
</dbReference>
<evidence type="ECO:0000256" key="2">
    <source>
        <dbReference type="ARBA" id="ARBA00004687"/>
    </source>
</evidence>
<feature type="transmembrane region" description="Helical" evidence="11">
    <location>
        <begin position="221"/>
        <end position="239"/>
    </location>
</feature>
<comment type="similarity">
    <text evidence="10">Belongs to the glycosyltransferase 22 family. PIGZ subfamily.</text>
</comment>
<dbReference type="AlphaFoldDB" id="A0A2S4VU74"/>
<protein>
    <recommendedName>
        <fullName evidence="11">Mannosyltransferase</fullName>
        <ecNumber evidence="11">2.4.1.-</ecNumber>
    </recommendedName>
</protein>
<evidence type="ECO:0000256" key="9">
    <source>
        <dbReference type="ARBA" id="ARBA00023136"/>
    </source>
</evidence>
<comment type="pathway">
    <text evidence="2">Glycolipid biosynthesis; glycosylphosphatidylinositol-anchor biosynthesis.</text>
</comment>
<accession>A0A2S4VU74</accession>
<name>A0A2S4VU74_9BASI</name>
<dbReference type="EC" id="2.4.1.-" evidence="11"/>
<feature type="transmembrane region" description="Helical" evidence="11">
    <location>
        <begin position="362"/>
        <end position="380"/>
    </location>
</feature>
<evidence type="ECO:0000256" key="6">
    <source>
        <dbReference type="ARBA" id="ARBA00022692"/>
    </source>
</evidence>
<dbReference type="VEuPathDB" id="FungiDB:PSTT_04012"/>
<feature type="transmembrane region" description="Helical" evidence="11">
    <location>
        <begin position="107"/>
        <end position="127"/>
    </location>
</feature>
<evidence type="ECO:0000256" key="3">
    <source>
        <dbReference type="ARBA" id="ARBA00022502"/>
    </source>
</evidence>
<reference evidence="12" key="1">
    <citation type="submission" date="2017-12" db="EMBL/GenBank/DDBJ databases">
        <title>Gene loss provides genomic basis for host adaptation in cereal stripe rust fungi.</title>
        <authorList>
            <person name="Xia C."/>
        </authorList>
    </citation>
    <scope>NUCLEOTIDE SEQUENCE [LARGE SCALE GENOMIC DNA]</scope>
    <source>
        <strain evidence="12">93-210</strain>
    </source>
</reference>
<keyword evidence="3" id="KW-0337">GPI-anchor biosynthesis</keyword>